<dbReference type="InterPro" id="IPR011989">
    <property type="entry name" value="ARM-like"/>
</dbReference>
<dbReference type="Proteomes" id="UP001634747">
    <property type="component" value="Unassembled WGS sequence"/>
</dbReference>
<dbReference type="SUPFAM" id="SSF48371">
    <property type="entry name" value="ARM repeat"/>
    <property type="match status" value="1"/>
</dbReference>
<sequence length="322" mass="34680">MTCEYAKEQIVLEAYGELDAEQQAFLALHLHGCPACVAEQHSVAELTGVMDVNALPEISPNLLAQSRMRLDEALDETPRLPLAARIQNLLAGTWHSLSHAPALAALLVGVGFLGGSGLSNYQAAHSKPNGVVTVQQPAQSTVGNVSGVVPTANPEIVEVHYNRVTPETMQGSLDDPRIRQLLLAAAQHGRDNSVREESVSLLATECRAGHKCGDGDPVSNGLGFRDALLMSLRYDKSPQVRLRALEGLQPFVSSDQRVRDVVLESLMRDPNANVRTRAIGLLEPVHADSSVRQVLHTVSTQDENPYIRTASMQALEGADGIQ</sequence>
<dbReference type="EMBL" id="JBJYXY010000001">
    <property type="protein sequence ID" value="MFN2976839.1"/>
    <property type="molecule type" value="Genomic_DNA"/>
</dbReference>
<keyword evidence="2" id="KW-1185">Reference proteome</keyword>
<comment type="caution">
    <text evidence="1">The sequence shown here is derived from an EMBL/GenBank/DDBJ whole genome shotgun (WGS) entry which is preliminary data.</text>
</comment>
<organism evidence="1 2">
    <name type="scientific">Terriglobus aquaticus</name>
    <dbReference type="NCBI Taxonomy" id="940139"/>
    <lineage>
        <taxon>Bacteria</taxon>
        <taxon>Pseudomonadati</taxon>
        <taxon>Acidobacteriota</taxon>
        <taxon>Terriglobia</taxon>
        <taxon>Terriglobales</taxon>
        <taxon>Acidobacteriaceae</taxon>
        <taxon>Terriglobus</taxon>
    </lineage>
</organism>
<dbReference type="InterPro" id="IPR016024">
    <property type="entry name" value="ARM-type_fold"/>
</dbReference>
<evidence type="ECO:0000313" key="1">
    <source>
        <dbReference type="EMBL" id="MFN2976839.1"/>
    </source>
</evidence>
<dbReference type="RefSeq" id="WP_344686767.1">
    <property type="nucleotide sequence ID" value="NZ_BAABBH010000001.1"/>
</dbReference>
<protein>
    <submittedName>
        <fullName evidence="1">HEAT repeat domain-containing protein</fullName>
    </submittedName>
</protein>
<dbReference type="Pfam" id="PF13646">
    <property type="entry name" value="HEAT_2"/>
    <property type="match status" value="1"/>
</dbReference>
<evidence type="ECO:0000313" key="2">
    <source>
        <dbReference type="Proteomes" id="UP001634747"/>
    </source>
</evidence>
<proteinExistence type="predicted"/>
<accession>A0ABW9KQP7</accession>
<dbReference type="Gene3D" id="1.25.10.10">
    <property type="entry name" value="Leucine-rich Repeat Variant"/>
    <property type="match status" value="1"/>
</dbReference>
<reference evidence="1 2" key="1">
    <citation type="submission" date="2024-12" db="EMBL/GenBank/DDBJ databases">
        <authorList>
            <person name="Lee Y."/>
        </authorList>
    </citation>
    <scope>NUCLEOTIDE SEQUENCE [LARGE SCALE GENOMIC DNA]</scope>
    <source>
        <strain evidence="1 2">03SUJ4</strain>
    </source>
</reference>
<name>A0ABW9KQP7_9BACT</name>
<gene>
    <name evidence="1" type="ORF">ACK2TP_13800</name>
</gene>